<gene>
    <name evidence="2" type="ORF">ENM60_05195</name>
</gene>
<dbReference type="InterPro" id="IPR003607">
    <property type="entry name" value="HD/PDEase_dom"/>
</dbReference>
<dbReference type="GO" id="GO:0008832">
    <property type="term" value="F:dGTPase activity"/>
    <property type="evidence" value="ECO:0007669"/>
    <property type="project" value="TreeGrafter"/>
</dbReference>
<dbReference type="SUPFAM" id="SSF109604">
    <property type="entry name" value="HD-domain/PDEase-like"/>
    <property type="match status" value="1"/>
</dbReference>
<dbReference type="Pfam" id="PF01966">
    <property type="entry name" value="HD"/>
    <property type="match status" value="1"/>
</dbReference>
<dbReference type="InterPro" id="IPR050135">
    <property type="entry name" value="dGTPase-like"/>
</dbReference>
<dbReference type="AlphaFoldDB" id="A0A7J3XZZ0"/>
<proteinExistence type="predicted"/>
<dbReference type="PANTHER" id="PTHR11373">
    <property type="entry name" value="DEOXYNUCLEOSIDE TRIPHOSPHATE TRIPHOSPHOHYDROLASE"/>
    <property type="match status" value="1"/>
</dbReference>
<feature type="domain" description="HD" evidence="1">
    <location>
        <begin position="58"/>
        <end position="182"/>
    </location>
</feature>
<protein>
    <submittedName>
        <fullName evidence="2">HD domain-containing protein</fullName>
    </submittedName>
</protein>
<name>A0A7J3XZZ0_9CREN</name>
<accession>A0A7J3XZZ0</accession>
<sequence>MSLSNLAWKEISDPIYGHVYYNKEVEERLLSTLVLQRLRYIMQLQTAHLVYPGAVHTRFQHSLGVMHLAGAMAEDMLRKLVRFTGAESLEGFSLDELVEAARIAGLIHDIGHGPFGHTFEEAILWRGGVRGEVVNHERIGLLLYKHGLKDLLSELGSKHGFSSLADVVEGLIGVEEPRASVLRLVRKIIKDSYYPADVLDFLRRDSYYAGTSEYGSINYEKLYRNSYPNPEDPSEIVLDRSGLGEFKAYMLAKASMYHHVYYHSVARAFDRILYEILVLVDEEYDLRGVVNSIPEGDIEGFLLLTDAWFYDLMLRESVKTGSRIGGLSRMLLIERKPSWKRVGREVAVTPFRKGWSIVKVLRLAYDGEVREKVRGGLAERLSEVFKLPGEDVWVDVVDITPLPRSIIYSIRGEPKITLGVCKTTGGRVVLDTPVDLVAEGLPLTVLVRVYVKREEYNVDLESKSTALVEEFLEGVARELGETPVDLSIYSHMKITS</sequence>
<comment type="caution">
    <text evidence="2">The sequence shown here is derived from an EMBL/GenBank/DDBJ whole genome shotgun (WGS) entry which is preliminary data.</text>
</comment>
<dbReference type="SMART" id="SM00471">
    <property type="entry name" value="HDc"/>
    <property type="match status" value="1"/>
</dbReference>
<dbReference type="EMBL" id="DRYK01000064">
    <property type="protein sequence ID" value="HHP68161.1"/>
    <property type="molecule type" value="Genomic_DNA"/>
</dbReference>
<dbReference type="PROSITE" id="PS51831">
    <property type="entry name" value="HD"/>
    <property type="match status" value="1"/>
</dbReference>
<organism evidence="2">
    <name type="scientific">Thermogladius calderae</name>
    <dbReference type="NCBI Taxonomy" id="1200300"/>
    <lineage>
        <taxon>Archaea</taxon>
        <taxon>Thermoproteota</taxon>
        <taxon>Thermoprotei</taxon>
        <taxon>Desulfurococcales</taxon>
        <taxon>Desulfurococcaceae</taxon>
        <taxon>Thermogladius</taxon>
    </lineage>
</organism>
<dbReference type="InterPro" id="IPR006674">
    <property type="entry name" value="HD_domain"/>
</dbReference>
<evidence type="ECO:0000313" key="2">
    <source>
        <dbReference type="EMBL" id="HHP68161.1"/>
    </source>
</evidence>
<reference evidence="2" key="1">
    <citation type="journal article" date="2020" name="mSystems">
        <title>Genome- and Community-Level Interaction Insights into Carbon Utilization and Element Cycling Functions of Hydrothermarchaeota in Hydrothermal Sediment.</title>
        <authorList>
            <person name="Zhou Z."/>
            <person name="Liu Y."/>
            <person name="Xu W."/>
            <person name="Pan J."/>
            <person name="Luo Z.H."/>
            <person name="Li M."/>
        </authorList>
    </citation>
    <scope>NUCLEOTIDE SEQUENCE [LARGE SCALE GENOMIC DNA]</scope>
    <source>
        <strain evidence="2">SpSt-110</strain>
    </source>
</reference>
<dbReference type="Gene3D" id="1.10.3210.10">
    <property type="entry name" value="Hypothetical protein af1432"/>
    <property type="match status" value="1"/>
</dbReference>
<evidence type="ECO:0000259" key="1">
    <source>
        <dbReference type="PROSITE" id="PS51831"/>
    </source>
</evidence>
<dbReference type="GO" id="GO:0006203">
    <property type="term" value="P:dGTP catabolic process"/>
    <property type="evidence" value="ECO:0007669"/>
    <property type="project" value="TreeGrafter"/>
</dbReference>
<dbReference type="CDD" id="cd00077">
    <property type="entry name" value="HDc"/>
    <property type="match status" value="1"/>
</dbReference>
<dbReference type="PANTHER" id="PTHR11373:SF4">
    <property type="entry name" value="DEOXYNUCLEOSIDE TRIPHOSPHATE TRIPHOSPHOHYDROLASE SAMHD1"/>
    <property type="match status" value="1"/>
</dbReference>